<reference evidence="1" key="1">
    <citation type="submission" date="2013-10" db="EMBL/GenBank/DDBJ databases">
        <title>Draft genome sequence of Clostridium botulinum type B strain Osaka05.</title>
        <authorList>
            <person name="Sakaguchi Y."/>
            <person name="Hosomi K."/>
            <person name="Uchiyama J."/>
            <person name="Ogura Y."/>
            <person name="Sakaguchi M."/>
            <person name="Kohda T."/>
            <person name="Mukamoto M."/>
            <person name="Misawa N."/>
            <person name="Matsuzaki S."/>
            <person name="Hayashi T."/>
            <person name="Kozaki S."/>
        </authorList>
    </citation>
    <scope>NUCLEOTIDE SEQUENCE</scope>
    <source>
        <strain evidence="1">Osaka05</strain>
    </source>
</reference>
<accession>A0A060N352</accession>
<dbReference type="Proteomes" id="UP000054164">
    <property type="component" value="Unassembled WGS sequence"/>
</dbReference>
<dbReference type="EMBL" id="BA000058">
    <property type="protein sequence ID" value="BAO04861.1"/>
    <property type="molecule type" value="Genomic_DNA"/>
</dbReference>
<dbReference type="AlphaFoldDB" id="A0A060N352"/>
<protein>
    <submittedName>
        <fullName evidence="1">Uncharacterized protein</fullName>
    </submittedName>
</protein>
<proteinExistence type="predicted"/>
<name>A0A060N352_CLOBO</name>
<gene>
    <name evidence="1" type="ORF">CBO05P1_142</name>
</gene>
<organism evidence="1">
    <name type="scientific">Clostridium botulinum B str. Osaka05</name>
    <dbReference type="NCBI Taxonomy" id="1407017"/>
    <lineage>
        <taxon>Bacteria</taxon>
        <taxon>Bacillati</taxon>
        <taxon>Bacillota</taxon>
        <taxon>Clostridia</taxon>
        <taxon>Eubacteriales</taxon>
        <taxon>Clostridiaceae</taxon>
        <taxon>Clostridium</taxon>
    </lineage>
</organism>
<evidence type="ECO:0000313" key="1">
    <source>
        <dbReference type="EMBL" id="BAO04861.1"/>
    </source>
</evidence>
<dbReference type="HOGENOM" id="CLU_1127537_0_0_9"/>
<sequence length="246" mass="28434">MATIGQQLSQPESGWKRFDDTDSNISYINNEHGNGSDYWNSSCMMINKGGYARFNFTGNKLRIISYCSASQSVLKLYIDGKDMGSFDAYINSSNIVKVLVFDIQTLSNKEHYMELKYEGLRNMIILDAIDIDENGELRPYDPSVYKYLIQDKNNTLYTLNEDNLVQSPSQILDEKNFINNGFTDTYLITKDLLLSKFKNLEEVKLLVYTDDLVKDKCEMIYNCEPFRPIDKLKKNSNICNILFKEV</sequence>
<dbReference type="RefSeq" id="WP_030031931.1">
    <property type="nucleotide sequence ID" value="NZ_BA000058.1"/>
</dbReference>
<dbReference type="Gene3D" id="2.60.120.260">
    <property type="entry name" value="Galactose-binding domain-like"/>
    <property type="match status" value="1"/>
</dbReference>